<name>A0AAN9BHD1_9CAEN</name>
<evidence type="ECO:0000259" key="2">
    <source>
        <dbReference type="PROSITE" id="PS51406"/>
    </source>
</evidence>
<proteinExistence type="predicted"/>
<dbReference type="InterPro" id="IPR016186">
    <property type="entry name" value="C-type_lectin-like/link_sf"/>
</dbReference>
<dbReference type="CDD" id="cd00037">
    <property type="entry name" value="CLECT"/>
    <property type="match status" value="1"/>
</dbReference>
<dbReference type="Pfam" id="PF00059">
    <property type="entry name" value="Lectin_C"/>
    <property type="match status" value="1"/>
</dbReference>
<reference evidence="3 4" key="1">
    <citation type="submission" date="2024-02" db="EMBL/GenBank/DDBJ databases">
        <title>Chromosome-scale genome assembly of the rough periwinkle Littorina saxatilis.</title>
        <authorList>
            <person name="De Jode A."/>
            <person name="Faria R."/>
            <person name="Formenti G."/>
            <person name="Sims Y."/>
            <person name="Smith T.P."/>
            <person name="Tracey A."/>
            <person name="Wood J.M.D."/>
            <person name="Zagrodzka Z.B."/>
            <person name="Johannesson K."/>
            <person name="Butlin R.K."/>
            <person name="Leder E.H."/>
        </authorList>
    </citation>
    <scope>NUCLEOTIDE SEQUENCE [LARGE SCALE GENOMIC DNA]</scope>
    <source>
        <strain evidence="3">Snail1</strain>
        <tissue evidence="3">Muscle</tissue>
    </source>
</reference>
<evidence type="ECO:0000313" key="3">
    <source>
        <dbReference type="EMBL" id="KAK7105208.1"/>
    </source>
</evidence>
<dbReference type="SUPFAM" id="SSF56436">
    <property type="entry name" value="C-type lectin-like"/>
    <property type="match status" value="1"/>
</dbReference>
<evidence type="ECO:0000313" key="4">
    <source>
        <dbReference type="Proteomes" id="UP001374579"/>
    </source>
</evidence>
<accession>A0AAN9BHD1</accession>
<dbReference type="SUPFAM" id="SSF56496">
    <property type="entry name" value="Fibrinogen C-terminal domain-like"/>
    <property type="match status" value="1"/>
</dbReference>
<dbReference type="Pfam" id="PF00024">
    <property type="entry name" value="PAN_1"/>
    <property type="match status" value="1"/>
</dbReference>
<organism evidence="3 4">
    <name type="scientific">Littorina saxatilis</name>
    <dbReference type="NCBI Taxonomy" id="31220"/>
    <lineage>
        <taxon>Eukaryota</taxon>
        <taxon>Metazoa</taxon>
        <taxon>Spiralia</taxon>
        <taxon>Lophotrochozoa</taxon>
        <taxon>Mollusca</taxon>
        <taxon>Gastropoda</taxon>
        <taxon>Caenogastropoda</taxon>
        <taxon>Littorinimorpha</taxon>
        <taxon>Littorinoidea</taxon>
        <taxon>Littorinidae</taxon>
        <taxon>Littorina</taxon>
    </lineage>
</organism>
<sequence>MMQQDYWIGLLKVSGSNPLQAYWSDAKLLNQSLYAFNFQLDDVRHDCVRMRTAPVTRVADYPCLGDYYYVCQYNSVTNASQSSERTFHFDVTPDQVIDSPWSLQVSQCQDASCSQLRCSHACASTKSCRSFSYSHVIRACRLHGSDLTSLTSFASADKTWVSAEKQRNEPANCEDVVTSHPCVLSGVFTLHPSLSLPPFPVFCRMGDDDVNWLLLMRKTDNANFGGVRHWFR</sequence>
<feature type="domain" description="Fibrinogen C-terminal" evidence="2">
    <location>
        <begin position="164"/>
        <end position="232"/>
    </location>
</feature>
<feature type="domain" description="Apple" evidence="1">
    <location>
        <begin position="71"/>
        <end position="167"/>
    </location>
</feature>
<dbReference type="InterPro" id="IPR001304">
    <property type="entry name" value="C-type_lectin-like"/>
</dbReference>
<keyword evidence="4" id="KW-1185">Reference proteome</keyword>
<dbReference type="Gene3D" id="3.10.100.10">
    <property type="entry name" value="Mannose-Binding Protein A, subunit A"/>
    <property type="match status" value="1"/>
</dbReference>
<protein>
    <submittedName>
        <fullName evidence="3">Uncharacterized protein</fullName>
    </submittedName>
</protein>
<dbReference type="Proteomes" id="UP001374579">
    <property type="component" value="Unassembled WGS sequence"/>
</dbReference>
<dbReference type="InterPro" id="IPR016187">
    <property type="entry name" value="CTDL_fold"/>
</dbReference>
<gene>
    <name evidence="3" type="ORF">V1264_016615</name>
</gene>
<dbReference type="AlphaFoldDB" id="A0AAN9BHD1"/>
<dbReference type="Gene3D" id="3.90.215.10">
    <property type="entry name" value="Gamma Fibrinogen, chain A, domain 1"/>
    <property type="match status" value="1"/>
</dbReference>
<dbReference type="PROSITE" id="PS51406">
    <property type="entry name" value="FIBRINOGEN_C_2"/>
    <property type="match status" value="1"/>
</dbReference>
<dbReference type="InterPro" id="IPR036056">
    <property type="entry name" value="Fibrinogen-like_C"/>
</dbReference>
<dbReference type="InterPro" id="IPR003609">
    <property type="entry name" value="Pan_app"/>
</dbReference>
<dbReference type="InterPro" id="IPR002181">
    <property type="entry name" value="Fibrinogen_a/b/g_C_dom"/>
</dbReference>
<dbReference type="InterPro" id="IPR014716">
    <property type="entry name" value="Fibrinogen_a/b/g_C_1"/>
</dbReference>
<dbReference type="PROSITE" id="PS50948">
    <property type="entry name" value="PAN"/>
    <property type="match status" value="1"/>
</dbReference>
<comment type="caution">
    <text evidence="3">The sequence shown here is derived from an EMBL/GenBank/DDBJ whole genome shotgun (WGS) entry which is preliminary data.</text>
</comment>
<dbReference type="EMBL" id="JBAMIC010000007">
    <property type="protein sequence ID" value="KAK7105208.1"/>
    <property type="molecule type" value="Genomic_DNA"/>
</dbReference>
<evidence type="ECO:0000259" key="1">
    <source>
        <dbReference type="PROSITE" id="PS50948"/>
    </source>
</evidence>